<reference evidence="2 3" key="1">
    <citation type="submission" date="2018-06" db="EMBL/GenBank/DDBJ databases">
        <title>Comparative genomics reveals the genomic features of Rhizophagus irregularis, R. cerebriforme, R. diaphanum and Gigaspora rosea, and their symbiotic lifestyle signature.</title>
        <authorList>
            <person name="Morin E."/>
            <person name="San Clemente H."/>
            <person name="Chen E.C.H."/>
            <person name="De La Providencia I."/>
            <person name="Hainaut M."/>
            <person name="Kuo A."/>
            <person name="Kohler A."/>
            <person name="Murat C."/>
            <person name="Tang N."/>
            <person name="Roy S."/>
            <person name="Loubradou J."/>
            <person name="Henrissat B."/>
            <person name="Grigoriev I.V."/>
            <person name="Corradi N."/>
            <person name="Roux C."/>
            <person name="Martin F.M."/>
        </authorList>
    </citation>
    <scope>NUCLEOTIDE SEQUENCE [LARGE SCALE GENOMIC DNA]</scope>
    <source>
        <strain evidence="2 3">DAOM 194757</strain>
    </source>
</reference>
<dbReference type="OrthoDB" id="2427767at2759"/>
<feature type="compositionally biased region" description="Basic and acidic residues" evidence="1">
    <location>
        <begin position="215"/>
        <end position="229"/>
    </location>
</feature>
<protein>
    <submittedName>
        <fullName evidence="2">Uncharacterized protein</fullName>
    </submittedName>
</protein>
<feature type="region of interest" description="Disordered" evidence="1">
    <location>
        <begin position="187"/>
        <end position="229"/>
    </location>
</feature>
<dbReference type="Proteomes" id="UP000266673">
    <property type="component" value="Unassembled WGS sequence"/>
</dbReference>
<sequence>MIMFILIEPDDRDPDNQAVFEKNGYYIVSGKIVPEYYRGTKRPKMTVAISTNITINRNPGTNNCPLNTSLIGIVQNVPEEVKNTENAIIKTLVNDYTTQENNFTVNIIYAYFNTRFKHFKNLVRPGESLLFVIGQPEIIQNEFYVDAKEISSKLLLTHQNILEESEKHFETPASINTLNLDIPKLYQSNSSSSNSQRSKRTKAETVSINEEDEPQTDKEMTEITLEEKS</sequence>
<evidence type="ECO:0000313" key="3">
    <source>
        <dbReference type="Proteomes" id="UP000266673"/>
    </source>
</evidence>
<gene>
    <name evidence="2" type="ORF">C2G38_2161317</name>
</gene>
<feature type="compositionally biased region" description="Low complexity" evidence="1">
    <location>
        <begin position="187"/>
        <end position="196"/>
    </location>
</feature>
<dbReference type="EMBL" id="QKWP01000109">
    <property type="protein sequence ID" value="RIB27142.1"/>
    <property type="molecule type" value="Genomic_DNA"/>
</dbReference>
<dbReference type="AlphaFoldDB" id="A0A397VZ90"/>
<comment type="caution">
    <text evidence="2">The sequence shown here is derived from an EMBL/GenBank/DDBJ whole genome shotgun (WGS) entry which is preliminary data.</text>
</comment>
<evidence type="ECO:0000313" key="2">
    <source>
        <dbReference type="EMBL" id="RIB27142.1"/>
    </source>
</evidence>
<name>A0A397VZ90_9GLOM</name>
<accession>A0A397VZ90</accession>
<proteinExistence type="predicted"/>
<keyword evidence="3" id="KW-1185">Reference proteome</keyword>
<evidence type="ECO:0000256" key="1">
    <source>
        <dbReference type="SAM" id="MobiDB-lite"/>
    </source>
</evidence>
<organism evidence="2 3">
    <name type="scientific">Gigaspora rosea</name>
    <dbReference type="NCBI Taxonomy" id="44941"/>
    <lineage>
        <taxon>Eukaryota</taxon>
        <taxon>Fungi</taxon>
        <taxon>Fungi incertae sedis</taxon>
        <taxon>Mucoromycota</taxon>
        <taxon>Glomeromycotina</taxon>
        <taxon>Glomeromycetes</taxon>
        <taxon>Diversisporales</taxon>
        <taxon>Gigasporaceae</taxon>
        <taxon>Gigaspora</taxon>
    </lineage>
</organism>